<dbReference type="Proteomes" id="UP000054477">
    <property type="component" value="Unassembled WGS sequence"/>
</dbReference>
<gene>
    <name evidence="3" type="ORF">K443DRAFT_7436</name>
</gene>
<sequence length="96" mass="10546">MPTKPTPSNIAALMEHNKNHLYAILQRLFPGVPVECTYDEFGPCHEPAWQCTICLDKKPIGLGGGTTMQDASEGAALSAIGDLHRRFHKQNPSAFR</sequence>
<dbReference type="AlphaFoldDB" id="A0A0C9WQV0"/>
<keyword evidence="4" id="KW-1185">Reference proteome</keyword>
<dbReference type="GO" id="GO:0003723">
    <property type="term" value="F:RNA binding"/>
    <property type="evidence" value="ECO:0007669"/>
    <property type="project" value="UniProtKB-UniRule"/>
</dbReference>
<reference evidence="3 4" key="1">
    <citation type="submission" date="2014-04" db="EMBL/GenBank/DDBJ databases">
        <authorList>
            <consortium name="DOE Joint Genome Institute"/>
            <person name="Kuo A."/>
            <person name="Kohler A."/>
            <person name="Nagy L.G."/>
            <person name="Floudas D."/>
            <person name="Copeland A."/>
            <person name="Barry K.W."/>
            <person name="Cichocki N."/>
            <person name="Veneault-Fourrey C."/>
            <person name="LaButti K."/>
            <person name="Lindquist E.A."/>
            <person name="Lipzen A."/>
            <person name="Lundell T."/>
            <person name="Morin E."/>
            <person name="Murat C."/>
            <person name="Sun H."/>
            <person name="Tunlid A."/>
            <person name="Henrissat B."/>
            <person name="Grigoriev I.V."/>
            <person name="Hibbett D.S."/>
            <person name="Martin F."/>
            <person name="Nordberg H.P."/>
            <person name="Cantor M.N."/>
            <person name="Hua S.X."/>
        </authorList>
    </citation>
    <scope>NUCLEOTIDE SEQUENCE [LARGE SCALE GENOMIC DNA]</scope>
    <source>
        <strain evidence="3 4">LaAM-08-1</strain>
    </source>
</reference>
<dbReference type="Gene3D" id="3.30.160.20">
    <property type="match status" value="1"/>
</dbReference>
<keyword evidence="1" id="KW-0694">RNA-binding</keyword>
<dbReference type="SUPFAM" id="SSF54768">
    <property type="entry name" value="dsRNA-binding domain-like"/>
    <property type="match status" value="1"/>
</dbReference>
<dbReference type="PROSITE" id="PS50137">
    <property type="entry name" value="DS_RBD"/>
    <property type="match status" value="1"/>
</dbReference>
<organism evidence="3 4">
    <name type="scientific">Laccaria amethystina LaAM-08-1</name>
    <dbReference type="NCBI Taxonomy" id="1095629"/>
    <lineage>
        <taxon>Eukaryota</taxon>
        <taxon>Fungi</taxon>
        <taxon>Dikarya</taxon>
        <taxon>Basidiomycota</taxon>
        <taxon>Agaricomycotina</taxon>
        <taxon>Agaricomycetes</taxon>
        <taxon>Agaricomycetidae</taxon>
        <taxon>Agaricales</taxon>
        <taxon>Agaricineae</taxon>
        <taxon>Hydnangiaceae</taxon>
        <taxon>Laccaria</taxon>
    </lineage>
</organism>
<evidence type="ECO:0000259" key="2">
    <source>
        <dbReference type="PROSITE" id="PS50137"/>
    </source>
</evidence>
<proteinExistence type="predicted"/>
<dbReference type="OrthoDB" id="3115412at2759"/>
<dbReference type="EMBL" id="KN838619">
    <property type="protein sequence ID" value="KIK00770.1"/>
    <property type="molecule type" value="Genomic_DNA"/>
</dbReference>
<protein>
    <recommendedName>
        <fullName evidence="2">DRBM domain-containing protein</fullName>
    </recommendedName>
</protein>
<evidence type="ECO:0000256" key="1">
    <source>
        <dbReference type="PROSITE-ProRule" id="PRU00266"/>
    </source>
</evidence>
<name>A0A0C9WQV0_9AGAR</name>
<dbReference type="InterPro" id="IPR014720">
    <property type="entry name" value="dsRBD_dom"/>
</dbReference>
<accession>A0A0C9WQV0</accession>
<dbReference type="Pfam" id="PF00035">
    <property type="entry name" value="dsrm"/>
    <property type="match status" value="1"/>
</dbReference>
<feature type="domain" description="DRBM" evidence="2">
    <location>
        <begin position="22"/>
        <end position="85"/>
    </location>
</feature>
<evidence type="ECO:0000313" key="3">
    <source>
        <dbReference type="EMBL" id="KIK00770.1"/>
    </source>
</evidence>
<dbReference type="HOGENOM" id="CLU_2109440_0_0_1"/>
<evidence type="ECO:0000313" key="4">
    <source>
        <dbReference type="Proteomes" id="UP000054477"/>
    </source>
</evidence>
<reference evidence="4" key="2">
    <citation type="submission" date="2015-01" db="EMBL/GenBank/DDBJ databases">
        <title>Evolutionary Origins and Diversification of the Mycorrhizal Mutualists.</title>
        <authorList>
            <consortium name="DOE Joint Genome Institute"/>
            <consortium name="Mycorrhizal Genomics Consortium"/>
            <person name="Kohler A."/>
            <person name="Kuo A."/>
            <person name="Nagy L.G."/>
            <person name="Floudas D."/>
            <person name="Copeland A."/>
            <person name="Barry K.W."/>
            <person name="Cichocki N."/>
            <person name="Veneault-Fourrey C."/>
            <person name="LaButti K."/>
            <person name="Lindquist E.A."/>
            <person name="Lipzen A."/>
            <person name="Lundell T."/>
            <person name="Morin E."/>
            <person name="Murat C."/>
            <person name="Riley R."/>
            <person name="Ohm R."/>
            <person name="Sun H."/>
            <person name="Tunlid A."/>
            <person name="Henrissat B."/>
            <person name="Grigoriev I.V."/>
            <person name="Hibbett D.S."/>
            <person name="Martin F."/>
        </authorList>
    </citation>
    <scope>NUCLEOTIDE SEQUENCE [LARGE SCALE GENOMIC DNA]</scope>
    <source>
        <strain evidence="4">LaAM-08-1</strain>
    </source>
</reference>